<evidence type="ECO:0000313" key="2">
    <source>
        <dbReference type="EMBL" id="VEH69479.1"/>
    </source>
</evidence>
<dbReference type="RefSeq" id="WP_061787854.1">
    <property type="nucleotide sequence ID" value="NZ_CAJZDL010000106.1"/>
</dbReference>
<name>A0A3S5ESK3_9ACTN</name>
<accession>A0A3S5ESK3</accession>
<dbReference type="GeneID" id="71769727"/>
<evidence type="ECO:0000256" key="1">
    <source>
        <dbReference type="SAM" id="MobiDB-lite"/>
    </source>
</evidence>
<sequence length="87" mass="9790">MQFGIFSVGDVTTDPATGRTPTDHERIRATVEIARLADEGARAAALRWRIDEAVGELRSCLTGVERRHPVDGFEQVIPFEELLKRER</sequence>
<proteinExistence type="predicted"/>
<dbReference type="GO" id="GO:0004497">
    <property type="term" value="F:monooxygenase activity"/>
    <property type="evidence" value="ECO:0007669"/>
    <property type="project" value="UniProtKB-KW"/>
</dbReference>
<keyword evidence="2" id="KW-0560">Oxidoreductase</keyword>
<protein>
    <submittedName>
        <fullName evidence="2">Putative luciferase-like monooxygenase, FMN-dependent, CE1758 family</fullName>
    </submittedName>
</protein>
<reference evidence="2 3" key="1">
    <citation type="submission" date="2018-12" db="EMBL/GenBank/DDBJ databases">
        <authorList>
            <consortium name="Pathogen Informatics"/>
        </authorList>
    </citation>
    <scope>NUCLEOTIDE SEQUENCE [LARGE SCALE GENOMIC DNA]</scope>
    <source>
        <strain evidence="2 3">NCTC12967</strain>
    </source>
</reference>
<organism evidence="2 3">
    <name type="scientific">Arachnia propionica</name>
    <dbReference type="NCBI Taxonomy" id="1750"/>
    <lineage>
        <taxon>Bacteria</taxon>
        <taxon>Bacillati</taxon>
        <taxon>Actinomycetota</taxon>
        <taxon>Actinomycetes</taxon>
        <taxon>Propionibacteriales</taxon>
        <taxon>Propionibacteriaceae</taxon>
        <taxon>Arachnia</taxon>
    </lineage>
</organism>
<keyword evidence="3" id="KW-1185">Reference proteome</keyword>
<dbReference type="AlphaFoldDB" id="A0A3S5ESK3"/>
<keyword evidence="2" id="KW-0503">Monooxygenase</keyword>
<feature type="region of interest" description="Disordered" evidence="1">
    <location>
        <begin position="1"/>
        <end position="22"/>
    </location>
</feature>
<dbReference type="EMBL" id="LR134406">
    <property type="protein sequence ID" value="VEH69479.1"/>
    <property type="molecule type" value="Genomic_DNA"/>
</dbReference>
<dbReference type="Proteomes" id="UP000273044">
    <property type="component" value="Chromosome"/>
</dbReference>
<gene>
    <name evidence="2" type="ORF">NCTC12967_00748</name>
</gene>
<evidence type="ECO:0000313" key="3">
    <source>
        <dbReference type="Proteomes" id="UP000273044"/>
    </source>
</evidence>